<sequence>MLELDAGTQMEEVLRAIPKLDPEEKIFFCRGFECGLASLDPESGQLQEFNYLAMSVVGHEIDTIFAMHWAGSPLARHCPLASRFDFGLAERFIENGLPRKHSGVPRFKGTPKYASLAAHTRITTTSKDDIEAWCYSLIELLPGLFRGTSTPWKKER</sequence>
<dbReference type="Proteomes" id="UP000887572">
    <property type="component" value="Unplaced"/>
</dbReference>
<organism evidence="1 2">
    <name type="scientific">Globodera rostochiensis</name>
    <name type="common">Golden nematode worm</name>
    <name type="synonym">Heterodera rostochiensis</name>
    <dbReference type="NCBI Taxonomy" id="31243"/>
    <lineage>
        <taxon>Eukaryota</taxon>
        <taxon>Metazoa</taxon>
        <taxon>Ecdysozoa</taxon>
        <taxon>Nematoda</taxon>
        <taxon>Chromadorea</taxon>
        <taxon>Rhabditida</taxon>
        <taxon>Tylenchina</taxon>
        <taxon>Tylenchomorpha</taxon>
        <taxon>Tylenchoidea</taxon>
        <taxon>Heteroderidae</taxon>
        <taxon>Heteroderinae</taxon>
        <taxon>Globodera</taxon>
    </lineage>
</organism>
<dbReference type="Gene3D" id="1.10.510.10">
    <property type="entry name" value="Transferase(Phosphotransferase) domain 1"/>
    <property type="match status" value="1"/>
</dbReference>
<name>A0A914HYF5_GLORO</name>
<dbReference type="SUPFAM" id="SSF56112">
    <property type="entry name" value="Protein kinase-like (PK-like)"/>
    <property type="match status" value="1"/>
</dbReference>
<evidence type="ECO:0000313" key="1">
    <source>
        <dbReference type="Proteomes" id="UP000887572"/>
    </source>
</evidence>
<dbReference type="WBParaSite" id="Gr19_v10_g5639.t1">
    <property type="protein sequence ID" value="Gr19_v10_g5639.t1"/>
    <property type="gene ID" value="Gr19_v10_g5639"/>
</dbReference>
<protein>
    <submittedName>
        <fullName evidence="2">Uncharacterized protein</fullName>
    </submittedName>
</protein>
<proteinExistence type="predicted"/>
<keyword evidence="1" id="KW-1185">Reference proteome</keyword>
<dbReference type="InterPro" id="IPR011009">
    <property type="entry name" value="Kinase-like_dom_sf"/>
</dbReference>
<dbReference type="PANTHER" id="PTHR11909">
    <property type="entry name" value="CASEIN KINASE-RELATED"/>
    <property type="match status" value="1"/>
</dbReference>
<evidence type="ECO:0000313" key="2">
    <source>
        <dbReference type="WBParaSite" id="Gr19_v10_g5639.t1"/>
    </source>
</evidence>
<dbReference type="AlphaFoldDB" id="A0A914HYF5"/>
<accession>A0A914HYF5</accession>
<dbReference type="InterPro" id="IPR050235">
    <property type="entry name" value="CK1_Ser-Thr_kinase"/>
</dbReference>
<reference evidence="2" key="1">
    <citation type="submission" date="2022-11" db="UniProtKB">
        <authorList>
            <consortium name="WormBaseParasite"/>
        </authorList>
    </citation>
    <scope>IDENTIFICATION</scope>
</reference>